<feature type="region of interest" description="Disordered" evidence="2">
    <location>
        <begin position="297"/>
        <end position="339"/>
    </location>
</feature>
<feature type="compositionally biased region" description="Pro residues" evidence="2">
    <location>
        <begin position="148"/>
        <end position="160"/>
    </location>
</feature>
<gene>
    <name evidence="3" type="ORF">Q8F55_007214</name>
</gene>
<feature type="compositionally biased region" description="Low complexity" evidence="2">
    <location>
        <begin position="299"/>
        <end position="312"/>
    </location>
</feature>
<dbReference type="EMBL" id="JBBXJM010000005">
    <property type="protein sequence ID" value="KAL1407780.1"/>
    <property type="molecule type" value="Genomic_DNA"/>
</dbReference>
<keyword evidence="4" id="KW-1185">Reference proteome</keyword>
<sequence>MALPRTASTLTMRTPQVFLTSLPSVASDLSDLSLPSPVDAGTPASSPSMLAEDEWDVMTAEIGTTVHATRAAAWLARPPTPAGPGTRWPTASASLPSLGSLQSPHTPRPPPRRRPRPPSVPSAIHRATANLRDLVSRQLSFGTSAGAAPPPAPRPAPPTPADHAAFLASEAATLAAQYAAIKGLQGALGAAEAALARESDWYARRRGAFYARKVALEGRVGVFEARGHRSVRRARSLGRLGEEAALRAELDCLEAEWGSLMAFSGALEAQRRRAAHDADELRIAIAQFCRRRRGYRLLTPTSDAESSPSSTPAAPPRRRGPPPPTLTLLPGDGSPDPPRIANTLAGARRNPRFALTALGDALRQLEAAKRHLATYKRHRGELERAVRRLEAENAALRARVRLSAGREDERAKKRRRASK</sequence>
<organism evidence="3 4">
    <name type="scientific">Vanrija albida</name>
    <dbReference type="NCBI Taxonomy" id="181172"/>
    <lineage>
        <taxon>Eukaryota</taxon>
        <taxon>Fungi</taxon>
        <taxon>Dikarya</taxon>
        <taxon>Basidiomycota</taxon>
        <taxon>Agaricomycotina</taxon>
        <taxon>Tremellomycetes</taxon>
        <taxon>Trichosporonales</taxon>
        <taxon>Trichosporonaceae</taxon>
        <taxon>Vanrija</taxon>
    </lineage>
</organism>
<evidence type="ECO:0000313" key="3">
    <source>
        <dbReference type="EMBL" id="KAL1407780.1"/>
    </source>
</evidence>
<keyword evidence="1" id="KW-0175">Coiled coil</keyword>
<comment type="caution">
    <text evidence="3">The sequence shown here is derived from an EMBL/GenBank/DDBJ whole genome shotgun (WGS) entry which is preliminary data.</text>
</comment>
<feature type="compositionally biased region" description="Polar residues" evidence="2">
    <location>
        <begin position="89"/>
        <end position="105"/>
    </location>
</feature>
<evidence type="ECO:0000256" key="1">
    <source>
        <dbReference type="SAM" id="Coils"/>
    </source>
</evidence>
<accession>A0ABR3PZG6</accession>
<feature type="coiled-coil region" evidence="1">
    <location>
        <begin position="365"/>
        <end position="399"/>
    </location>
</feature>
<proteinExistence type="predicted"/>
<name>A0ABR3PZG6_9TREE</name>
<reference evidence="3 4" key="1">
    <citation type="submission" date="2023-08" db="EMBL/GenBank/DDBJ databases">
        <title>Annotated Genome Sequence of Vanrija albida AlHP1.</title>
        <authorList>
            <person name="Herzog R."/>
        </authorList>
    </citation>
    <scope>NUCLEOTIDE SEQUENCE [LARGE SCALE GENOMIC DNA]</scope>
    <source>
        <strain evidence="3 4">AlHP1</strain>
    </source>
</reference>
<evidence type="ECO:0008006" key="5">
    <source>
        <dbReference type="Google" id="ProtNLM"/>
    </source>
</evidence>
<evidence type="ECO:0000256" key="2">
    <source>
        <dbReference type="SAM" id="MobiDB-lite"/>
    </source>
</evidence>
<feature type="region of interest" description="Disordered" evidence="2">
    <location>
        <begin position="75"/>
        <end position="122"/>
    </location>
</feature>
<evidence type="ECO:0000313" key="4">
    <source>
        <dbReference type="Proteomes" id="UP001565368"/>
    </source>
</evidence>
<dbReference type="Proteomes" id="UP001565368">
    <property type="component" value="Unassembled WGS sequence"/>
</dbReference>
<dbReference type="GeneID" id="95988257"/>
<dbReference type="RefSeq" id="XP_069207724.1">
    <property type="nucleotide sequence ID" value="XM_069355653.1"/>
</dbReference>
<feature type="region of interest" description="Disordered" evidence="2">
    <location>
        <begin position="142"/>
        <end position="162"/>
    </location>
</feature>
<protein>
    <recommendedName>
        <fullName evidence="5">Up-regulated during septation protein 1 domain-containing protein</fullName>
    </recommendedName>
</protein>